<name>A0AA51RQZ6_9GAMM</name>
<reference evidence="2 3" key="1">
    <citation type="submission" date="2023-08" db="EMBL/GenBank/DDBJ databases">
        <title>Pleionea litopenaei sp. nov., isolated from stomach of juvenile Litopenaeus vannamei.</title>
        <authorList>
            <person name="Rho A.M."/>
            <person name="Hwang C.Y."/>
        </authorList>
    </citation>
    <scope>NUCLEOTIDE SEQUENCE [LARGE SCALE GENOMIC DNA]</scope>
    <source>
        <strain evidence="2 3">HL-JVS1</strain>
    </source>
</reference>
<feature type="transmembrane region" description="Helical" evidence="1">
    <location>
        <begin position="21"/>
        <end position="41"/>
    </location>
</feature>
<keyword evidence="3" id="KW-1185">Reference proteome</keyword>
<keyword evidence="1" id="KW-0472">Membrane</keyword>
<dbReference type="Proteomes" id="UP001239782">
    <property type="component" value="Chromosome"/>
</dbReference>
<dbReference type="AlphaFoldDB" id="A0AA51RQZ6"/>
<dbReference type="EMBL" id="CP133548">
    <property type="protein sequence ID" value="WMS86058.1"/>
    <property type="molecule type" value="Genomic_DNA"/>
</dbReference>
<evidence type="ECO:0000313" key="2">
    <source>
        <dbReference type="EMBL" id="WMS86058.1"/>
    </source>
</evidence>
<organism evidence="2 3">
    <name type="scientific">Pleionea litopenaei</name>
    <dbReference type="NCBI Taxonomy" id="3070815"/>
    <lineage>
        <taxon>Bacteria</taxon>
        <taxon>Pseudomonadati</taxon>
        <taxon>Pseudomonadota</taxon>
        <taxon>Gammaproteobacteria</taxon>
        <taxon>Oceanospirillales</taxon>
        <taxon>Pleioneaceae</taxon>
        <taxon>Pleionea</taxon>
    </lineage>
</organism>
<proteinExistence type="predicted"/>
<sequence>MDKTISKAMNHWRLKRRLSRFNQWFMGPVFFVTLFSLILGVHTTELSTHYQDYDFWVATKMTIHVIAQSLGW</sequence>
<keyword evidence="1" id="KW-1133">Transmembrane helix</keyword>
<dbReference type="KEGG" id="plei:Q9312_12605"/>
<evidence type="ECO:0000313" key="3">
    <source>
        <dbReference type="Proteomes" id="UP001239782"/>
    </source>
</evidence>
<protein>
    <submittedName>
        <fullName evidence="2">Uncharacterized protein</fullName>
    </submittedName>
</protein>
<dbReference type="RefSeq" id="WP_309201209.1">
    <property type="nucleotide sequence ID" value="NZ_CP133548.1"/>
</dbReference>
<gene>
    <name evidence="2" type="ORF">Q9312_12605</name>
</gene>
<evidence type="ECO:0000256" key="1">
    <source>
        <dbReference type="SAM" id="Phobius"/>
    </source>
</evidence>
<keyword evidence="1" id="KW-0812">Transmembrane</keyword>
<accession>A0AA51RQZ6</accession>